<gene>
    <name evidence="1" type="ORF">COI69_29745</name>
</gene>
<dbReference type="AlphaFoldDB" id="A0A9X7E1C1"/>
<evidence type="ECO:0000313" key="2">
    <source>
        <dbReference type="Proteomes" id="UP000225135"/>
    </source>
</evidence>
<sequence length="62" mass="7172">MTIPKKKQILESSINAQVSQNYQYCQEWINENLRIMAKGTKLEKDVNWTLEIFDTPTPKGAS</sequence>
<organism evidence="1 2">
    <name type="scientific">Bacillus cereus</name>
    <dbReference type="NCBI Taxonomy" id="1396"/>
    <lineage>
        <taxon>Bacteria</taxon>
        <taxon>Bacillati</taxon>
        <taxon>Bacillota</taxon>
        <taxon>Bacilli</taxon>
        <taxon>Bacillales</taxon>
        <taxon>Bacillaceae</taxon>
        <taxon>Bacillus</taxon>
        <taxon>Bacillus cereus group</taxon>
    </lineage>
</organism>
<protein>
    <submittedName>
        <fullName evidence="1">Uncharacterized protein</fullName>
    </submittedName>
</protein>
<comment type="caution">
    <text evidence="1">The sequence shown here is derived from an EMBL/GenBank/DDBJ whole genome shotgun (WGS) entry which is preliminary data.</text>
</comment>
<dbReference type="Proteomes" id="UP000225135">
    <property type="component" value="Unassembled WGS sequence"/>
</dbReference>
<dbReference type="EMBL" id="NUUR01000127">
    <property type="protein sequence ID" value="PHG74545.1"/>
    <property type="molecule type" value="Genomic_DNA"/>
</dbReference>
<evidence type="ECO:0000313" key="1">
    <source>
        <dbReference type="EMBL" id="PHG74545.1"/>
    </source>
</evidence>
<reference evidence="1 2" key="1">
    <citation type="submission" date="2017-09" db="EMBL/GenBank/DDBJ databases">
        <title>Large-scale bioinformatics analysis of Bacillus genomes uncovers conserved roles of natural products in bacterial physiology.</title>
        <authorList>
            <consortium name="Agbiome Team Llc"/>
            <person name="Bleich R.M."/>
            <person name="Grubbs K.J."/>
            <person name="Santa Maria K.C."/>
            <person name="Allen S.E."/>
            <person name="Farag S."/>
            <person name="Shank E.A."/>
            <person name="Bowers A."/>
        </authorList>
    </citation>
    <scope>NUCLEOTIDE SEQUENCE [LARGE SCALE GENOMIC DNA]</scope>
    <source>
        <strain evidence="1 2">AFS029792</strain>
    </source>
</reference>
<accession>A0A9X7E1C1</accession>
<proteinExistence type="predicted"/>
<name>A0A9X7E1C1_BACCE</name>